<accession>A0A9P8IA85</accession>
<evidence type="ECO:0000256" key="4">
    <source>
        <dbReference type="PIRSR" id="PIRSR600407-2"/>
    </source>
</evidence>
<dbReference type="PANTHER" id="PTHR11782:SF121">
    <property type="entry name" value="NUCLEOSIDE-DIPHOSPHATASE MIG-23"/>
    <property type="match status" value="1"/>
</dbReference>
<evidence type="ECO:0000313" key="6">
    <source>
        <dbReference type="EMBL" id="KAH0548003.1"/>
    </source>
</evidence>
<protein>
    <submittedName>
        <fullName evidence="6">Uncharacterized protein</fullName>
    </submittedName>
</protein>
<dbReference type="GO" id="GO:0004382">
    <property type="term" value="F:GDP phosphatase activity"/>
    <property type="evidence" value="ECO:0007669"/>
    <property type="project" value="TreeGrafter"/>
</dbReference>
<dbReference type="EMBL" id="JAGHQM010002971">
    <property type="protein sequence ID" value="KAH0548003.1"/>
    <property type="molecule type" value="Genomic_DNA"/>
</dbReference>
<keyword evidence="2 5" id="KW-0378">Hydrolase</keyword>
<dbReference type="GO" id="GO:0046036">
    <property type="term" value="P:CTP metabolic process"/>
    <property type="evidence" value="ECO:0007669"/>
    <property type="project" value="TreeGrafter"/>
</dbReference>
<dbReference type="GO" id="GO:0016020">
    <property type="term" value="C:membrane"/>
    <property type="evidence" value="ECO:0007669"/>
    <property type="project" value="TreeGrafter"/>
</dbReference>
<sequence>MIRESLGISTFGETPSLVGPEHLEGLYKHALEHIPKHAVRDTPIFLLATAGVRLLPPRQRKALLAEVCHYTRSTTKFLLPDCDLHIQTIPGETEGLYGWIAANYLLGGFDSPEDHDHGKGHHTYGFLDMGGASAQIAFAPNATETEKHAKYLKLLRLRTLDGRSMEHRVFVTTWLGFGVNEARRRYVKALLDATGKDTKEIRDPCLPVGLRVTQKGEVIHSDSGGKFDGGGEPHLLGIGLFDECLRRTYPLLGKDVPCEDKPCLLHGVHVPAIDFDVNHFVGVSEYWHTTHGVFELGHKGKADKYDFEAYQSSVRDFCSQDWDEISELVRKKKLGKKVDEETALGICFKASWLISVLHDGIGIPRVGMDALEGGEHTHNVTRTMIRRAKSLGFTDAFQPFNKIANVEVSWTLGKMVLYAASQISPAAHDGALPVGFGSNVES</sequence>
<evidence type="ECO:0000256" key="2">
    <source>
        <dbReference type="ARBA" id="ARBA00022801"/>
    </source>
</evidence>
<dbReference type="Gene3D" id="3.30.420.150">
    <property type="entry name" value="Exopolyphosphatase. Domain 2"/>
    <property type="match status" value="1"/>
</dbReference>
<dbReference type="GO" id="GO:0005524">
    <property type="term" value="F:ATP binding"/>
    <property type="evidence" value="ECO:0007669"/>
    <property type="project" value="UniProtKB-KW"/>
</dbReference>
<dbReference type="PROSITE" id="PS01238">
    <property type="entry name" value="GDA1_CD39_NTPASE"/>
    <property type="match status" value="1"/>
</dbReference>
<dbReference type="PANTHER" id="PTHR11782">
    <property type="entry name" value="ADENOSINE/GUANOSINE DIPHOSPHATASE"/>
    <property type="match status" value="1"/>
</dbReference>
<dbReference type="AlphaFoldDB" id="A0A9P8IA85"/>
<dbReference type="Pfam" id="PF01150">
    <property type="entry name" value="GDA1_CD39"/>
    <property type="match status" value="1"/>
</dbReference>
<evidence type="ECO:0000313" key="7">
    <source>
        <dbReference type="Proteomes" id="UP000750711"/>
    </source>
</evidence>
<name>A0A9P8IA85_9PEZI</name>
<feature type="non-terminal residue" evidence="6">
    <location>
        <position position="442"/>
    </location>
</feature>
<comment type="similarity">
    <text evidence="1 5">Belongs to the GDA1/CD39 NTPase family.</text>
</comment>
<proteinExistence type="inferred from homology"/>
<feature type="active site" description="Proton acceptor" evidence="3">
    <location>
        <position position="94"/>
    </location>
</feature>
<feature type="binding site" evidence="4">
    <location>
        <begin position="131"/>
        <end position="135"/>
    </location>
    <ligand>
        <name>ATP</name>
        <dbReference type="ChEBI" id="CHEBI:30616"/>
    </ligand>
</feature>
<gene>
    <name evidence="6" type="ORF">GP486_008255</name>
</gene>
<evidence type="ECO:0000256" key="1">
    <source>
        <dbReference type="ARBA" id="ARBA00009283"/>
    </source>
</evidence>
<evidence type="ECO:0000256" key="3">
    <source>
        <dbReference type="PIRSR" id="PIRSR600407-1"/>
    </source>
</evidence>
<dbReference type="Gene3D" id="3.30.420.40">
    <property type="match status" value="1"/>
</dbReference>
<organism evidence="6 7">
    <name type="scientific">Trichoglossum hirsutum</name>
    <dbReference type="NCBI Taxonomy" id="265104"/>
    <lineage>
        <taxon>Eukaryota</taxon>
        <taxon>Fungi</taxon>
        <taxon>Dikarya</taxon>
        <taxon>Ascomycota</taxon>
        <taxon>Pezizomycotina</taxon>
        <taxon>Geoglossomycetes</taxon>
        <taxon>Geoglossales</taxon>
        <taxon>Geoglossaceae</taxon>
        <taxon>Trichoglossum</taxon>
    </lineage>
</organism>
<comment type="caution">
    <text evidence="6">The sequence shown here is derived from an EMBL/GenBank/DDBJ whole genome shotgun (WGS) entry which is preliminary data.</text>
</comment>
<dbReference type="GO" id="GO:0006256">
    <property type="term" value="P:UDP catabolic process"/>
    <property type="evidence" value="ECO:0007669"/>
    <property type="project" value="TreeGrafter"/>
</dbReference>
<dbReference type="GO" id="GO:0045134">
    <property type="term" value="F:UDP phosphatase activity"/>
    <property type="evidence" value="ECO:0007669"/>
    <property type="project" value="TreeGrafter"/>
</dbReference>
<keyword evidence="4" id="KW-0547">Nucleotide-binding</keyword>
<reference evidence="6" key="1">
    <citation type="submission" date="2021-03" db="EMBL/GenBank/DDBJ databases">
        <title>Comparative genomics and phylogenomic investigation of the class Geoglossomycetes provide insights into ecological specialization and systematics.</title>
        <authorList>
            <person name="Melie T."/>
            <person name="Pirro S."/>
            <person name="Miller A.N."/>
            <person name="Quandt A."/>
        </authorList>
    </citation>
    <scope>NUCLEOTIDE SEQUENCE</scope>
    <source>
        <strain evidence="6">CAQ_001_2017</strain>
    </source>
</reference>
<dbReference type="GO" id="GO:0017111">
    <property type="term" value="F:ribonucleoside triphosphate phosphatase activity"/>
    <property type="evidence" value="ECO:0007669"/>
    <property type="project" value="TreeGrafter"/>
</dbReference>
<keyword evidence="7" id="KW-1185">Reference proteome</keyword>
<dbReference type="Proteomes" id="UP000750711">
    <property type="component" value="Unassembled WGS sequence"/>
</dbReference>
<keyword evidence="4" id="KW-0067">ATP-binding</keyword>
<dbReference type="GO" id="GO:0005794">
    <property type="term" value="C:Golgi apparatus"/>
    <property type="evidence" value="ECO:0007669"/>
    <property type="project" value="UniProtKB-ARBA"/>
</dbReference>
<evidence type="ECO:0000256" key="5">
    <source>
        <dbReference type="RuleBase" id="RU003833"/>
    </source>
</evidence>
<dbReference type="InterPro" id="IPR000407">
    <property type="entry name" value="GDA1_CD39_NTPase"/>
</dbReference>